<evidence type="ECO:0000256" key="1">
    <source>
        <dbReference type="ARBA" id="ARBA00007274"/>
    </source>
</evidence>
<dbReference type="PANTHER" id="PTHR43300">
    <property type="entry name" value="ACETYLTRANSFERASE"/>
    <property type="match status" value="1"/>
</dbReference>
<dbReference type="InterPro" id="IPR011004">
    <property type="entry name" value="Trimer_LpxA-like_sf"/>
</dbReference>
<accession>A0A2P8F2Y4</accession>
<keyword evidence="3" id="KW-1185">Reference proteome</keyword>
<dbReference type="Pfam" id="PF00132">
    <property type="entry name" value="Hexapep"/>
    <property type="match status" value="1"/>
</dbReference>
<dbReference type="InterPro" id="IPR050179">
    <property type="entry name" value="Trans_hexapeptide_repeat"/>
</dbReference>
<dbReference type="GO" id="GO:0016740">
    <property type="term" value="F:transferase activity"/>
    <property type="evidence" value="ECO:0007669"/>
    <property type="project" value="UniProtKB-KW"/>
</dbReference>
<comment type="caution">
    <text evidence="2">The sequence shown here is derived from an EMBL/GenBank/DDBJ whole genome shotgun (WGS) entry which is preliminary data.</text>
</comment>
<dbReference type="SUPFAM" id="SSF51161">
    <property type="entry name" value="Trimeric LpxA-like enzymes"/>
    <property type="match status" value="1"/>
</dbReference>
<dbReference type="RefSeq" id="WP_106590314.1">
    <property type="nucleotide sequence ID" value="NZ_PYGI01000002.1"/>
</dbReference>
<evidence type="ECO:0000313" key="3">
    <source>
        <dbReference type="Proteomes" id="UP000242133"/>
    </source>
</evidence>
<proteinExistence type="inferred from homology"/>
<reference evidence="2 3" key="1">
    <citation type="submission" date="2018-03" db="EMBL/GenBank/DDBJ databases">
        <title>Genomic Encyclopedia of Archaeal and Bacterial Type Strains, Phase II (KMG-II): from individual species to whole genera.</title>
        <authorList>
            <person name="Goeker M."/>
        </authorList>
    </citation>
    <scope>NUCLEOTIDE SEQUENCE [LARGE SCALE GENOMIC DNA]</scope>
    <source>
        <strain evidence="2 3">DSM 17586</strain>
    </source>
</reference>
<dbReference type="OrthoDB" id="9815592at2"/>
<dbReference type="Gene3D" id="2.160.10.10">
    <property type="entry name" value="Hexapeptide repeat proteins"/>
    <property type="match status" value="1"/>
</dbReference>
<dbReference type="AlphaFoldDB" id="A0A2P8F2Y4"/>
<dbReference type="InterPro" id="IPR001451">
    <property type="entry name" value="Hexapep"/>
</dbReference>
<sequence length="181" mass="19907">MKYIYIFLSLIYKVFNFSARKYKILTAVSDGMIVGDKTKFVGEIEFGTEPYLIKIGSCCTITNGVKFINHDGGIQVGYIKKGIDVDDVYGKKVVLGKIEIGDNVFIGVNSILLPGTKVGSNVVIGAGSVLKGCYPSDVILAGVPARILGRVDDYHQKNEINHINIYSSDKRERKNIILGRK</sequence>
<dbReference type="PANTHER" id="PTHR43300:SF11">
    <property type="entry name" value="ACETYLTRANSFERASE RV3034C-RELATED"/>
    <property type="match status" value="1"/>
</dbReference>
<gene>
    <name evidence="2" type="ORF">CLV44_1021</name>
</gene>
<comment type="similarity">
    <text evidence="1">Belongs to the transferase hexapeptide repeat family.</text>
</comment>
<name>A0A2P8F2Y4_9GAMM</name>
<keyword evidence="2" id="KW-0808">Transferase</keyword>
<dbReference type="Proteomes" id="UP000242133">
    <property type="component" value="Unassembled WGS sequence"/>
</dbReference>
<protein>
    <submittedName>
        <fullName evidence="2">Acetyltransferase-like isoleucine patch superfamily enzyme</fullName>
    </submittedName>
</protein>
<organism evidence="2 3">
    <name type="scientific">Marinobacterium halophilum</name>
    <dbReference type="NCBI Taxonomy" id="267374"/>
    <lineage>
        <taxon>Bacteria</taxon>
        <taxon>Pseudomonadati</taxon>
        <taxon>Pseudomonadota</taxon>
        <taxon>Gammaproteobacteria</taxon>
        <taxon>Oceanospirillales</taxon>
        <taxon>Oceanospirillaceae</taxon>
        <taxon>Marinobacterium</taxon>
    </lineage>
</organism>
<evidence type="ECO:0000313" key="2">
    <source>
        <dbReference type="EMBL" id="PSL16078.1"/>
    </source>
</evidence>
<dbReference type="EMBL" id="PYGI01000002">
    <property type="protein sequence ID" value="PSL16078.1"/>
    <property type="molecule type" value="Genomic_DNA"/>
</dbReference>